<evidence type="ECO:0000313" key="1">
    <source>
        <dbReference type="EMBL" id="NTS31816.1"/>
    </source>
</evidence>
<sequence length="260" mass="28640">MADKQPPKDQETTTFQGIAATASSAVHEAQKIGGKIGRELPIRKLPLIGSAVTLLSALKEPAIEYPVEEALRLYNAIVAAGDPHTIAIVSARARQYVKGESQGRLWASVLQADMETVKQYCPRYLDVQNIANDVAATMGPIAQYGSQQNYGNQFHLLAAGEVRKRWNGQLLAELFMMAPLAGAADGYYKEGIHSHEPGSLGLDVYELVDDETACIYDFKTGARRLRTRRMNDFSYSSAKTFPKVKRFFVIEIRPSVGPFS</sequence>
<proteinExistence type="predicted"/>
<keyword evidence="2" id="KW-1185">Reference proteome</keyword>
<organism evidence="1 2">
    <name type="scientific">Phyllobacterium pellucidum</name>
    <dbReference type="NCBI Taxonomy" id="2740464"/>
    <lineage>
        <taxon>Bacteria</taxon>
        <taxon>Pseudomonadati</taxon>
        <taxon>Pseudomonadota</taxon>
        <taxon>Alphaproteobacteria</taxon>
        <taxon>Hyphomicrobiales</taxon>
        <taxon>Phyllobacteriaceae</taxon>
        <taxon>Phyllobacterium</taxon>
    </lineage>
</organism>
<dbReference type="EMBL" id="JABUMX010000002">
    <property type="protein sequence ID" value="NTS31816.1"/>
    <property type="molecule type" value="Genomic_DNA"/>
</dbReference>
<name>A0A849VQL4_9HYPH</name>
<dbReference type="Proteomes" id="UP000550508">
    <property type="component" value="Unassembled WGS sequence"/>
</dbReference>
<reference evidence="1 2" key="1">
    <citation type="submission" date="2020-05" db="EMBL/GenBank/DDBJ databases">
        <authorList>
            <person name="Kim M.K."/>
        </authorList>
    </citation>
    <scope>NUCLEOTIDE SEQUENCE [LARGE SCALE GENOMIC DNA]</scope>
    <source>
        <strain evidence="1 2">BT25</strain>
    </source>
</reference>
<accession>A0A849VQL4</accession>
<comment type="caution">
    <text evidence="1">The sequence shown here is derived from an EMBL/GenBank/DDBJ whole genome shotgun (WGS) entry which is preliminary data.</text>
</comment>
<evidence type="ECO:0000313" key="2">
    <source>
        <dbReference type="Proteomes" id="UP000550508"/>
    </source>
</evidence>
<gene>
    <name evidence="1" type="ORF">HQ945_11175</name>
</gene>
<protein>
    <submittedName>
        <fullName evidence="1">Uncharacterized protein</fullName>
    </submittedName>
</protein>
<dbReference type="AlphaFoldDB" id="A0A849VQL4"/>
<dbReference type="RefSeq" id="WP_162737316.1">
    <property type="nucleotide sequence ID" value="NZ_JABUMX010000002.1"/>
</dbReference>